<dbReference type="Gene3D" id="3.80.10.10">
    <property type="entry name" value="Ribonuclease Inhibitor"/>
    <property type="match status" value="1"/>
</dbReference>
<evidence type="ECO:0000259" key="4">
    <source>
        <dbReference type="Pfam" id="PF23598"/>
    </source>
</evidence>
<sequence>MQRGDNILPYTEMEELMRCDLCQEDAAALFAWSYEAGLVDNGTESTFEDNLCVVPFITCVRLREALADGGPQDGYIINLTGRPEDMDVSDVPQILQQRGAPLVFSEVFYRLRHVVCFWAAMLAMQGSLGDDIAKVTSLRAFYLFEVDGFEGPLPSTIGELPYLKGLYIMNMASISRPIPPSLTSLPIELGGWKSMEVLDLYNNNFSGPIPAELGQLSKLRRLSLGSNRLSGLIPAELEQLSKLRQLYLARNRLSGPIPTELGQLSKLRQLSLRNNSLSGPIPAELGQLSKLRQLSLENNSVDIDICSYRHTDINN</sequence>
<gene>
    <name evidence="5" type="ORF">Vbra_515</name>
</gene>
<dbReference type="InParanoid" id="A0A0G4FRH6"/>
<name>A0A0G4FRH6_VITBC</name>
<dbReference type="VEuPathDB" id="CryptoDB:Vbra_515"/>
<evidence type="ECO:0000256" key="3">
    <source>
        <dbReference type="ARBA" id="ARBA00022737"/>
    </source>
</evidence>
<dbReference type="InterPro" id="IPR055414">
    <property type="entry name" value="LRR_R13L4/SHOC2-like"/>
</dbReference>
<keyword evidence="6" id="KW-1185">Reference proteome</keyword>
<protein>
    <recommendedName>
        <fullName evidence="4">Disease resistance R13L4/SHOC-2-like LRR domain-containing protein</fullName>
    </recommendedName>
</protein>
<dbReference type="STRING" id="1169540.A0A0G4FRH6"/>
<organism evidence="5 6">
    <name type="scientific">Vitrella brassicaformis (strain CCMP3155)</name>
    <dbReference type="NCBI Taxonomy" id="1169540"/>
    <lineage>
        <taxon>Eukaryota</taxon>
        <taxon>Sar</taxon>
        <taxon>Alveolata</taxon>
        <taxon>Colpodellida</taxon>
        <taxon>Vitrellaceae</taxon>
        <taxon>Vitrella</taxon>
    </lineage>
</organism>
<keyword evidence="3" id="KW-0677">Repeat</keyword>
<evidence type="ECO:0000256" key="1">
    <source>
        <dbReference type="ARBA" id="ARBA00022614"/>
    </source>
</evidence>
<dbReference type="PANTHER" id="PTHR47988">
    <property type="entry name" value="SOMATIC EMBRYOGENESIS RECEPTOR KINASE 1"/>
    <property type="match status" value="1"/>
</dbReference>
<proteinExistence type="predicted"/>
<dbReference type="EMBL" id="CDMY01000481">
    <property type="protein sequence ID" value="CEM16697.1"/>
    <property type="molecule type" value="Genomic_DNA"/>
</dbReference>
<evidence type="ECO:0000313" key="5">
    <source>
        <dbReference type="EMBL" id="CEM16697.1"/>
    </source>
</evidence>
<dbReference type="OrthoDB" id="952609at2759"/>
<keyword evidence="1" id="KW-0433">Leucine-rich repeat</keyword>
<feature type="domain" description="Disease resistance R13L4/SHOC-2-like LRR" evidence="4">
    <location>
        <begin position="182"/>
        <end position="300"/>
    </location>
</feature>
<dbReference type="SUPFAM" id="SSF52058">
    <property type="entry name" value="L domain-like"/>
    <property type="match status" value="1"/>
</dbReference>
<dbReference type="PhylomeDB" id="A0A0G4FRH6"/>
<dbReference type="FunFam" id="3.80.10.10:FF:000041">
    <property type="entry name" value="LRR receptor-like serine/threonine-protein kinase ERECTA"/>
    <property type="match status" value="1"/>
</dbReference>
<dbReference type="Proteomes" id="UP000041254">
    <property type="component" value="Unassembled WGS sequence"/>
</dbReference>
<accession>A0A0G4FRH6</accession>
<dbReference type="InterPro" id="IPR032675">
    <property type="entry name" value="LRR_dom_sf"/>
</dbReference>
<dbReference type="Pfam" id="PF23598">
    <property type="entry name" value="LRR_14"/>
    <property type="match status" value="1"/>
</dbReference>
<evidence type="ECO:0000256" key="2">
    <source>
        <dbReference type="ARBA" id="ARBA00022729"/>
    </source>
</evidence>
<reference evidence="5 6" key="1">
    <citation type="submission" date="2014-11" db="EMBL/GenBank/DDBJ databases">
        <authorList>
            <person name="Zhu J."/>
            <person name="Qi W."/>
            <person name="Song R."/>
        </authorList>
    </citation>
    <scope>NUCLEOTIDE SEQUENCE [LARGE SCALE GENOMIC DNA]</scope>
</reference>
<evidence type="ECO:0000313" key="6">
    <source>
        <dbReference type="Proteomes" id="UP000041254"/>
    </source>
</evidence>
<dbReference type="AlphaFoldDB" id="A0A0G4FRH6"/>
<keyword evidence="2" id="KW-0732">Signal</keyword>